<reference evidence="2 3" key="1">
    <citation type="submission" date="2018-01" db="EMBL/GenBank/DDBJ databases">
        <title>Whole genome analyses suggest that Burkholderia sensu lato contains two further novel genera in the rhizoxinica-symbiotica group Mycetohabitans gen. nov., and Trinickia gen. nov.: implications for the evolution of diazotrophy and nodulation in the Burkholderiaceae.</title>
        <authorList>
            <person name="Estrada-de los Santos P."/>
            <person name="Palmer M."/>
            <person name="Chavez-Ramirez B."/>
            <person name="Beukes C."/>
            <person name="Steenkamp E.T."/>
            <person name="Hirsch A.M."/>
            <person name="Manyaka P."/>
            <person name="Maluk M."/>
            <person name="Lafos M."/>
            <person name="Crook M."/>
            <person name="Gross E."/>
            <person name="Simon M.F."/>
            <person name="Bueno dos Reis Junior F."/>
            <person name="Poole P.S."/>
            <person name="Venter S.N."/>
            <person name="James E.K."/>
        </authorList>
    </citation>
    <scope>NUCLEOTIDE SEQUENCE [LARGE SCALE GENOMIC DNA]</scope>
    <source>
        <strain evidence="2 3">JPY 581</strain>
    </source>
</reference>
<name>A0A2N7X1V4_9BURK</name>
<gene>
    <name evidence="2" type="ORF">C0Z20_17155</name>
</gene>
<comment type="caution">
    <text evidence="2">The sequence shown here is derived from an EMBL/GenBank/DDBJ whole genome shotgun (WGS) entry which is preliminary data.</text>
</comment>
<proteinExistence type="predicted"/>
<evidence type="ECO:0000256" key="1">
    <source>
        <dbReference type="SAM" id="MobiDB-lite"/>
    </source>
</evidence>
<feature type="region of interest" description="Disordered" evidence="1">
    <location>
        <begin position="53"/>
        <end position="72"/>
    </location>
</feature>
<feature type="compositionally biased region" description="Basic and acidic residues" evidence="1">
    <location>
        <begin position="61"/>
        <end position="72"/>
    </location>
</feature>
<keyword evidence="3" id="KW-1185">Reference proteome</keyword>
<sequence length="72" mass="8015">MNDEGAAGRLHAMLHADQAETAVEVRIGGRAKRVEADAVVFDRERQAMFGAVQPHAQIRPMRPDRKSNFSSR</sequence>
<evidence type="ECO:0000313" key="2">
    <source>
        <dbReference type="EMBL" id="PMS35617.1"/>
    </source>
</evidence>
<dbReference type="EMBL" id="PNYC01000010">
    <property type="protein sequence ID" value="PMS35617.1"/>
    <property type="molecule type" value="Genomic_DNA"/>
</dbReference>
<organism evidence="2 3">
    <name type="scientific">Trinickia symbiotica</name>
    <dbReference type="NCBI Taxonomy" id="863227"/>
    <lineage>
        <taxon>Bacteria</taxon>
        <taxon>Pseudomonadati</taxon>
        <taxon>Pseudomonadota</taxon>
        <taxon>Betaproteobacteria</taxon>
        <taxon>Burkholderiales</taxon>
        <taxon>Burkholderiaceae</taxon>
        <taxon>Trinickia</taxon>
    </lineage>
</organism>
<accession>A0A2N7X1V4</accession>
<dbReference type="Proteomes" id="UP000235777">
    <property type="component" value="Unassembled WGS sequence"/>
</dbReference>
<dbReference type="AlphaFoldDB" id="A0A2N7X1V4"/>
<evidence type="ECO:0000313" key="3">
    <source>
        <dbReference type="Proteomes" id="UP000235777"/>
    </source>
</evidence>
<protein>
    <submittedName>
        <fullName evidence="2">Uncharacterized protein</fullName>
    </submittedName>
</protein>